<evidence type="ECO:0000313" key="1">
    <source>
        <dbReference type="EMBL" id="CAD8162497.1"/>
    </source>
</evidence>
<keyword evidence="2" id="KW-1185">Reference proteome</keyword>
<sequence>MIKFKRITLYVVQKIHMELESRRSQDIIARAIQNHFAKNCASYSNLEVRLCQRIQYKQETKIGIQRCNLQSQNYII</sequence>
<proteinExistence type="predicted"/>
<organism evidence="1 2">
    <name type="scientific">Paramecium octaurelia</name>
    <dbReference type="NCBI Taxonomy" id="43137"/>
    <lineage>
        <taxon>Eukaryota</taxon>
        <taxon>Sar</taxon>
        <taxon>Alveolata</taxon>
        <taxon>Ciliophora</taxon>
        <taxon>Intramacronucleata</taxon>
        <taxon>Oligohymenophorea</taxon>
        <taxon>Peniculida</taxon>
        <taxon>Parameciidae</taxon>
        <taxon>Paramecium</taxon>
    </lineage>
</organism>
<protein>
    <submittedName>
        <fullName evidence="1">Uncharacterized protein</fullName>
    </submittedName>
</protein>
<evidence type="ECO:0000313" key="2">
    <source>
        <dbReference type="Proteomes" id="UP000683925"/>
    </source>
</evidence>
<name>A0A8S1UED6_PAROT</name>
<reference evidence="1" key="1">
    <citation type="submission" date="2021-01" db="EMBL/GenBank/DDBJ databases">
        <authorList>
            <consortium name="Genoscope - CEA"/>
            <person name="William W."/>
        </authorList>
    </citation>
    <scope>NUCLEOTIDE SEQUENCE</scope>
</reference>
<comment type="caution">
    <text evidence="1">The sequence shown here is derived from an EMBL/GenBank/DDBJ whole genome shotgun (WGS) entry which is preliminary data.</text>
</comment>
<dbReference type="EMBL" id="CAJJDP010000041">
    <property type="protein sequence ID" value="CAD8162497.1"/>
    <property type="molecule type" value="Genomic_DNA"/>
</dbReference>
<accession>A0A8S1UED6</accession>
<dbReference type="AlphaFoldDB" id="A0A8S1UED6"/>
<dbReference type="Proteomes" id="UP000683925">
    <property type="component" value="Unassembled WGS sequence"/>
</dbReference>
<gene>
    <name evidence="1" type="ORF">POCTA_138.1.T0410293</name>
</gene>